<gene>
    <name evidence="1" type="ORF">GTGU_03584</name>
</gene>
<comment type="caution">
    <text evidence="1">The sequence shown here is derived from an EMBL/GenBank/DDBJ whole genome shotgun (WGS) entry which is preliminary data.</text>
</comment>
<evidence type="ECO:0000313" key="1">
    <source>
        <dbReference type="EMBL" id="KFC01067.1"/>
    </source>
</evidence>
<accession>A0A084ZUC2</accession>
<dbReference type="AlphaFoldDB" id="A0A084ZUC2"/>
<organism evidence="1 2">
    <name type="scientific">Trabulsiella guamensis ATCC 49490</name>
    <dbReference type="NCBI Taxonomy" id="1005994"/>
    <lineage>
        <taxon>Bacteria</taxon>
        <taxon>Pseudomonadati</taxon>
        <taxon>Pseudomonadota</taxon>
        <taxon>Gammaproteobacteria</taxon>
        <taxon>Enterobacterales</taxon>
        <taxon>Enterobacteriaceae</taxon>
        <taxon>Trabulsiella</taxon>
    </lineage>
</organism>
<reference evidence="2" key="1">
    <citation type="submission" date="2014-05" db="EMBL/GenBank/DDBJ databases">
        <title>ATOL: Assembling a taxonomically balanced genome-scale reconstruction of the evolutionary history of the Enterobacteriaceae.</title>
        <authorList>
            <person name="Plunkett G. III"/>
            <person name="Neeno-Eckwall E.C."/>
            <person name="Glasner J.D."/>
            <person name="Perna N.T."/>
        </authorList>
    </citation>
    <scope>NUCLEOTIDE SEQUENCE [LARGE SCALE GENOMIC DNA]</scope>
    <source>
        <strain evidence="2">ATCC 49490</strain>
    </source>
</reference>
<proteinExistence type="predicted"/>
<sequence>MAYTAEEFMKIVRALMEQGMTEEEASAAVAADIQKQNTSTNEAPPLRDQYGRFDNKAAQEFFSHDNKKELAKDYFDPLDGIESVDNLSKQEWVDLITGRNKETHKPQPMRNVRDAIDFFKSVREGK</sequence>
<name>A0A084ZUC2_9ENTR</name>
<dbReference type="Proteomes" id="UP000028630">
    <property type="component" value="Unassembled WGS sequence"/>
</dbReference>
<keyword evidence="2" id="KW-1185">Reference proteome</keyword>
<evidence type="ECO:0000313" key="2">
    <source>
        <dbReference type="Proteomes" id="UP000028630"/>
    </source>
</evidence>
<dbReference type="RefSeq" id="WP_038160073.1">
    <property type="nucleotide sequence ID" value="NZ_JMTB01000105.1"/>
</dbReference>
<protein>
    <submittedName>
        <fullName evidence="1">Uncharacterized protein</fullName>
    </submittedName>
</protein>
<dbReference type="EMBL" id="JMTB01000105">
    <property type="protein sequence ID" value="KFC01067.1"/>
    <property type="molecule type" value="Genomic_DNA"/>
</dbReference>